<keyword evidence="2" id="KW-0808">Transferase</keyword>
<gene>
    <name evidence="2" type="ORF">SAMN05660297_01247</name>
</gene>
<dbReference type="STRING" id="426128.SAMN05660297_01247"/>
<dbReference type="InterPro" id="IPR013216">
    <property type="entry name" value="Methyltransf_11"/>
</dbReference>
<evidence type="ECO:0000313" key="2">
    <source>
        <dbReference type="EMBL" id="SET05715.1"/>
    </source>
</evidence>
<dbReference type="GO" id="GO:0032259">
    <property type="term" value="P:methylation"/>
    <property type="evidence" value="ECO:0007669"/>
    <property type="project" value="UniProtKB-KW"/>
</dbReference>
<keyword evidence="2" id="KW-0489">Methyltransferase</keyword>
<dbReference type="Pfam" id="PF08241">
    <property type="entry name" value="Methyltransf_11"/>
    <property type="match status" value="1"/>
</dbReference>
<dbReference type="AlphaFoldDB" id="A0A1I0BFS8"/>
<reference evidence="2 3" key="1">
    <citation type="submission" date="2016-10" db="EMBL/GenBank/DDBJ databases">
        <authorList>
            <person name="de Groot N.N."/>
        </authorList>
    </citation>
    <scope>NUCLEOTIDE SEQUENCE [LARGE SCALE GENOMIC DNA]</scope>
    <source>
        <strain evidence="2 3">DSM 18979</strain>
    </source>
</reference>
<proteinExistence type="predicted"/>
<dbReference type="InterPro" id="IPR052356">
    <property type="entry name" value="Thiol_S-MT"/>
</dbReference>
<keyword evidence="3" id="KW-1185">Reference proteome</keyword>
<dbReference type="PANTHER" id="PTHR45036">
    <property type="entry name" value="METHYLTRANSFERASE LIKE 7B"/>
    <property type="match status" value="1"/>
</dbReference>
<dbReference type="GO" id="GO:0008757">
    <property type="term" value="F:S-adenosylmethionine-dependent methyltransferase activity"/>
    <property type="evidence" value="ECO:0007669"/>
    <property type="project" value="InterPro"/>
</dbReference>
<dbReference type="OrthoDB" id="9772751at2"/>
<dbReference type="CDD" id="cd02440">
    <property type="entry name" value="AdoMet_MTases"/>
    <property type="match status" value="1"/>
</dbReference>
<dbReference type="InterPro" id="IPR029063">
    <property type="entry name" value="SAM-dependent_MTases_sf"/>
</dbReference>
<keyword evidence="2" id="KW-0830">Ubiquinone</keyword>
<accession>A0A1I0BFS8</accession>
<sequence length="204" mass="23581">MDKNTEKIRKKYDRVAGFYDYLEKPMEMMAVGKWREKLFEEMKGRVLEIGIGTGKNIEYYHDTIEVTAIDFSPKMLEKARVRAETLSKKVDLRVMDVQNMDFQDGVFDYAVATCVFCSVPDPVKGLKEIKRVLKPTGKIILIEHVRSEGRVIGFIMDVINPMVVNLYGANINRRTEKNIQKAGFNQVKVTNLWRDIVKKIEIAK</sequence>
<dbReference type="PANTHER" id="PTHR45036:SF1">
    <property type="entry name" value="METHYLTRANSFERASE LIKE 7A"/>
    <property type="match status" value="1"/>
</dbReference>
<dbReference type="SUPFAM" id="SSF53335">
    <property type="entry name" value="S-adenosyl-L-methionine-dependent methyltransferases"/>
    <property type="match status" value="1"/>
</dbReference>
<evidence type="ECO:0000313" key="3">
    <source>
        <dbReference type="Proteomes" id="UP000199568"/>
    </source>
</evidence>
<organism evidence="2 3">
    <name type="scientific">Natronincola peptidivorans</name>
    <dbReference type="NCBI Taxonomy" id="426128"/>
    <lineage>
        <taxon>Bacteria</taxon>
        <taxon>Bacillati</taxon>
        <taxon>Bacillota</taxon>
        <taxon>Clostridia</taxon>
        <taxon>Peptostreptococcales</taxon>
        <taxon>Natronincolaceae</taxon>
        <taxon>Natronincola</taxon>
    </lineage>
</organism>
<feature type="domain" description="Methyltransferase type 11" evidence="1">
    <location>
        <begin position="47"/>
        <end position="141"/>
    </location>
</feature>
<dbReference type="EMBL" id="FOHU01000004">
    <property type="protein sequence ID" value="SET05715.1"/>
    <property type="molecule type" value="Genomic_DNA"/>
</dbReference>
<protein>
    <submittedName>
        <fullName evidence="2">Ubiquinone/menaquinone biosynthesis C-methylase UbiE</fullName>
    </submittedName>
</protein>
<dbReference type="Gene3D" id="3.40.50.150">
    <property type="entry name" value="Vaccinia Virus protein VP39"/>
    <property type="match status" value="1"/>
</dbReference>
<dbReference type="RefSeq" id="WP_090440934.1">
    <property type="nucleotide sequence ID" value="NZ_FOHU01000004.1"/>
</dbReference>
<name>A0A1I0BFS8_9FIRM</name>
<evidence type="ECO:0000259" key="1">
    <source>
        <dbReference type="Pfam" id="PF08241"/>
    </source>
</evidence>
<dbReference type="Proteomes" id="UP000199568">
    <property type="component" value="Unassembled WGS sequence"/>
</dbReference>